<sequence>MNARQLLQYRLYNQQLSKSRFKNAGELVSYMGAIQAQDYAGAKWALGLRLNNATDSKLEKQINAGEVLRTHVLRPTWHFVNPADIRWMIELTAPRLNQQSAGRNRQLKLDAKTFAKSNDILAKALQGGKQLTRTEIAAILEQGGIATDTQRLIHLLFTAELDCVITSGARQGKQFTYASFDERAPNAKSLPRDESIARLALTYFNSRGPATLHDFVWWSGLTVADAKTGLEEIKEKLTNISLDNQTYYLPQHLPDTKLPAPISCLLPPFDEYTIAYKDRSAAINTKHAEQGGYLIFDPAIMLGGSIAGNWKRSIGTKNITVNLNPFDVLKPAQQAAVDKSLKHYAKFMGMGVEVR</sequence>
<proteinExistence type="predicted"/>
<keyword evidence="2" id="KW-1185">Reference proteome</keyword>
<protein>
    <submittedName>
        <fullName evidence="1">Winged helix DNA-binding domain-containing protein</fullName>
    </submittedName>
</protein>
<dbReference type="PANTHER" id="PTHR38479">
    <property type="entry name" value="LMO0824 PROTEIN"/>
    <property type="match status" value="1"/>
</dbReference>
<organism evidence="1 2">
    <name type="scientific">Mucilaginibacter gynuensis</name>
    <dbReference type="NCBI Taxonomy" id="1302236"/>
    <lineage>
        <taxon>Bacteria</taxon>
        <taxon>Pseudomonadati</taxon>
        <taxon>Bacteroidota</taxon>
        <taxon>Sphingobacteriia</taxon>
        <taxon>Sphingobacteriales</taxon>
        <taxon>Sphingobacteriaceae</taxon>
        <taxon>Mucilaginibacter</taxon>
    </lineage>
</organism>
<dbReference type="PANTHER" id="PTHR38479:SF2">
    <property type="entry name" value="WINGED HELIX DNA-BINDING DOMAIN-CONTAINING PROTEIN"/>
    <property type="match status" value="1"/>
</dbReference>
<reference evidence="2" key="1">
    <citation type="journal article" date="2019" name="Int. J. Syst. Evol. Microbiol.">
        <title>The Global Catalogue of Microorganisms (GCM) 10K type strain sequencing project: providing services to taxonomists for standard genome sequencing and annotation.</title>
        <authorList>
            <consortium name="The Broad Institute Genomics Platform"/>
            <consortium name="The Broad Institute Genome Sequencing Center for Infectious Disease"/>
            <person name="Wu L."/>
            <person name="Ma J."/>
        </authorList>
    </citation>
    <scope>NUCLEOTIDE SEQUENCE [LARGE SCALE GENOMIC DNA]</scope>
    <source>
        <strain evidence="2">JCM 17705</strain>
    </source>
</reference>
<comment type="caution">
    <text evidence="1">The sequence shown here is derived from an EMBL/GenBank/DDBJ whole genome shotgun (WGS) entry which is preliminary data.</text>
</comment>
<dbReference type="Pfam" id="PF06224">
    <property type="entry name" value="AlkZ-like"/>
    <property type="match status" value="1"/>
</dbReference>
<name>A0ABP8G355_9SPHI</name>
<accession>A0ABP8G355</accession>
<dbReference type="InterPro" id="IPR009351">
    <property type="entry name" value="AlkZ-like"/>
</dbReference>
<dbReference type="Proteomes" id="UP001500582">
    <property type="component" value="Unassembled WGS sequence"/>
</dbReference>
<dbReference type="EMBL" id="BAABFT010000003">
    <property type="protein sequence ID" value="GAA4316339.1"/>
    <property type="molecule type" value="Genomic_DNA"/>
</dbReference>
<dbReference type="RefSeq" id="WP_345210227.1">
    <property type="nucleotide sequence ID" value="NZ_BAABFT010000003.1"/>
</dbReference>
<dbReference type="GO" id="GO:0003677">
    <property type="term" value="F:DNA binding"/>
    <property type="evidence" value="ECO:0007669"/>
    <property type="project" value="UniProtKB-KW"/>
</dbReference>
<evidence type="ECO:0000313" key="1">
    <source>
        <dbReference type="EMBL" id="GAA4316339.1"/>
    </source>
</evidence>
<evidence type="ECO:0000313" key="2">
    <source>
        <dbReference type="Proteomes" id="UP001500582"/>
    </source>
</evidence>
<keyword evidence="1" id="KW-0238">DNA-binding</keyword>
<gene>
    <name evidence="1" type="ORF">GCM10023149_13230</name>
</gene>